<dbReference type="HOGENOM" id="CLU_018697_1_0_9"/>
<proteinExistence type="inferred from homology"/>
<dbReference type="KEGG" id="swo:Swol_1574"/>
<keyword evidence="11" id="KW-0411">Iron-sulfur</keyword>
<evidence type="ECO:0000259" key="16">
    <source>
        <dbReference type="PROSITE" id="PS51449"/>
    </source>
</evidence>
<dbReference type="SFLD" id="SFLDG01061">
    <property type="entry name" value="methylthiotransferase"/>
    <property type="match status" value="1"/>
</dbReference>
<dbReference type="eggNOG" id="COG0621">
    <property type="taxonomic scope" value="Bacteria"/>
</dbReference>
<evidence type="ECO:0000256" key="10">
    <source>
        <dbReference type="ARBA" id="ARBA00023004"/>
    </source>
</evidence>
<dbReference type="PROSITE" id="PS01278">
    <property type="entry name" value="MTTASE_RADICAL"/>
    <property type="match status" value="1"/>
</dbReference>
<gene>
    <name evidence="18" type="ordered locus">Swol_1574</name>
</gene>
<keyword evidence="10" id="KW-0408">Iron</keyword>
<evidence type="ECO:0000256" key="5">
    <source>
        <dbReference type="ARBA" id="ARBA00022490"/>
    </source>
</evidence>
<evidence type="ECO:0000256" key="14">
    <source>
        <dbReference type="ARBA" id="ARBA00061574"/>
    </source>
</evidence>
<feature type="domain" description="Radical SAM core" evidence="17">
    <location>
        <begin position="142"/>
        <end position="372"/>
    </location>
</feature>
<name>Q0AWM7_SYNWW</name>
<dbReference type="PROSITE" id="PS51449">
    <property type="entry name" value="MTTASE_N"/>
    <property type="match status" value="1"/>
</dbReference>
<dbReference type="Gene3D" id="3.80.30.20">
    <property type="entry name" value="tm_1862 like domain"/>
    <property type="match status" value="1"/>
</dbReference>
<dbReference type="SUPFAM" id="SSF102114">
    <property type="entry name" value="Radical SAM enzymes"/>
    <property type="match status" value="1"/>
</dbReference>
<dbReference type="InterPro" id="IPR007197">
    <property type="entry name" value="rSAM"/>
</dbReference>
<dbReference type="Gene3D" id="3.40.50.12160">
    <property type="entry name" value="Methylthiotransferase, N-terminal domain"/>
    <property type="match status" value="1"/>
</dbReference>
<dbReference type="SMART" id="SM00729">
    <property type="entry name" value="Elp3"/>
    <property type="match status" value="1"/>
</dbReference>
<dbReference type="InterPro" id="IPR006638">
    <property type="entry name" value="Elp3/MiaA/NifB-like_rSAM"/>
</dbReference>
<evidence type="ECO:0000256" key="15">
    <source>
        <dbReference type="ARBA" id="ARBA00069898"/>
    </source>
</evidence>
<dbReference type="FunFam" id="3.80.30.20:FF:000001">
    <property type="entry name" value="tRNA-2-methylthio-N(6)-dimethylallyladenosine synthase 2"/>
    <property type="match status" value="1"/>
</dbReference>
<evidence type="ECO:0000256" key="1">
    <source>
        <dbReference type="ARBA" id="ARBA00001966"/>
    </source>
</evidence>
<keyword evidence="9" id="KW-0479">Metal-binding</keyword>
<dbReference type="FunFam" id="3.40.50.12160:FF:000004">
    <property type="entry name" value="Threonylcarbamoyladenosine tRNA methylthiotransferase MtaB"/>
    <property type="match status" value="1"/>
</dbReference>
<evidence type="ECO:0000256" key="11">
    <source>
        <dbReference type="ARBA" id="ARBA00023014"/>
    </source>
</evidence>
<sequence length="456" mass="51416">MKKVAFHTLGCKVNQVETEQLKEKFIQRGYQLVDFNESADLYIVNTCTVTHSSDRKSRAMLRRAARRNPGAMVVATGCLAQVDAAQLAAIPGLNLIVGSQQKEAILELIEGQVSSRSESEPLIVCPPLVAGKKLPPVIYSKRHERSRAFVKIQDGCQSYCSYCIVPFARGPSRSKLPEDVAAELQQLVDLGYHEIVLTGIHTGLYGNDLEDWNLSRLLRLLFARVEGNYRIRLSSLEPVEIDEELLEMAAGGERLCRHFHIPLQSGSSRILRAMNRRYDREFYYKLVQHIVQRVKGAAVTADVMVGFPGEEKKDYQDTLALLQDLPVLDLHVFKYSKRPGTAAAKMEPQVSDREKEMRSAELIQLAEAKKRSFINQQLGQELEVLVEQIVGEDSFRGLSDNYLELEFSSPRELIDELTGELIMVELEAMENSIARGRLLYGSFLIEPYCHNTDQEG</sequence>
<evidence type="ECO:0000256" key="13">
    <source>
        <dbReference type="ARBA" id="ARBA00051661"/>
    </source>
</evidence>
<comment type="function">
    <text evidence="2">Catalyzes the methylthiolation of N6-threonylcarbamoyladenosine (t(6)A), leading to the formation of 2-methylthio-N6-threonylcarbamoyladenosine (ms(2)t(6)A) at position 37 in tRNAs that read codons beginning with adenine.</text>
</comment>
<evidence type="ECO:0000256" key="9">
    <source>
        <dbReference type="ARBA" id="ARBA00022723"/>
    </source>
</evidence>
<protein>
    <recommendedName>
        <fullName evidence="15">Threonylcarbamoyladenosine tRNA methylthiotransferase MtaB</fullName>
        <ecNumber evidence="3">2.8.4.5</ecNumber>
    </recommendedName>
    <alternativeName>
        <fullName evidence="12">tRNA-t(6)A37 methylthiotransferase</fullName>
    </alternativeName>
</protein>
<dbReference type="CDD" id="cd01335">
    <property type="entry name" value="Radical_SAM"/>
    <property type="match status" value="1"/>
</dbReference>
<dbReference type="GO" id="GO:0046872">
    <property type="term" value="F:metal ion binding"/>
    <property type="evidence" value="ECO:0007669"/>
    <property type="project" value="UniProtKB-KW"/>
</dbReference>
<dbReference type="InterPro" id="IPR005839">
    <property type="entry name" value="Methylthiotransferase"/>
</dbReference>
<reference evidence="19" key="1">
    <citation type="journal article" date="2010" name="Environ. Microbiol.">
        <title>The genome of Syntrophomonas wolfei: new insights into syntrophic metabolism and biohydrogen production.</title>
        <authorList>
            <person name="Sieber J.R."/>
            <person name="Sims D.R."/>
            <person name="Han C."/>
            <person name="Kim E."/>
            <person name="Lykidis A."/>
            <person name="Lapidus A.L."/>
            <person name="McDonnald E."/>
            <person name="Rohlin L."/>
            <person name="Culley D.E."/>
            <person name="Gunsalus R."/>
            <person name="McInerney M.J."/>
        </authorList>
    </citation>
    <scope>NUCLEOTIDE SEQUENCE [LARGE SCALE GENOMIC DNA]</scope>
    <source>
        <strain evidence="19">DSM 2245B / Goettingen</strain>
    </source>
</reference>
<evidence type="ECO:0000256" key="7">
    <source>
        <dbReference type="ARBA" id="ARBA00022691"/>
    </source>
</evidence>
<dbReference type="SFLD" id="SFLDS00029">
    <property type="entry name" value="Radical_SAM"/>
    <property type="match status" value="1"/>
</dbReference>
<feature type="domain" description="MTTase N-terminal" evidence="16">
    <location>
        <begin position="2"/>
        <end position="114"/>
    </location>
</feature>
<dbReference type="PANTHER" id="PTHR11918:SF45">
    <property type="entry name" value="THREONYLCARBAMOYLADENOSINE TRNA METHYLTHIOTRANSFERASE"/>
    <property type="match status" value="1"/>
</dbReference>
<dbReference type="GO" id="GO:0035598">
    <property type="term" value="F:tRNA (N(6)-L-threonylcarbamoyladenosine(37)-C(2))-methylthiotransferase activity"/>
    <property type="evidence" value="ECO:0007669"/>
    <property type="project" value="UniProtKB-EC"/>
</dbReference>
<evidence type="ECO:0000256" key="6">
    <source>
        <dbReference type="ARBA" id="ARBA00022679"/>
    </source>
</evidence>
<keyword evidence="8" id="KW-0819">tRNA processing</keyword>
<evidence type="ECO:0000256" key="3">
    <source>
        <dbReference type="ARBA" id="ARBA00013273"/>
    </source>
</evidence>
<dbReference type="Pfam" id="PF04055">
    <property type="entry name" value="Radical_SAM"/>
    <property type="match status" value="1"/>
</dbReference>
<dbReference type="RefSeq" id="WP_011640976.1">
    <property type="nucleotide sequence ID" value="NC_008346.1"/>
</dbReference>
<dbReference type="Proteomes" id="UP000001968">
    <property type="component" value="Chromosome"/>
</dbReference>
<keyword evidence="4" id="KW-0004">4Fe-4S</keyword>
<comment type="cofactor">
    <cofactor evidence="1">
        <name>[4Fe-4S] cluster</name>
        <dbReference type="ChEBI" id="CHEBI:49883"/>
    </cofactor>
</comment>
<comment type="catalytic activity">
    <reaction evidence="13">
        <text>N(6)-L-threonylcarbamoyladenosine(37) in tRNA + (sulfur carrier)-SH + AH2 + 2 S-adenosyl-L-methionine = 2-methylsulfanyl-N(6)-L-threonylcarbamoyladenosine(37) in tRNA + (sulfur carrier)-H + 5'-deoxyadenosine + L-methionine + A + S-adenosyl-L-homocysteine + 2 H(+)</text>
        <dbReference type="Rhea" id="RHEA:37075"/>
        <dbReference type="Rhea" id="RHEA-COMP:10163"/>
        <dbReference type="Rhea" id="RHEA-COMP:11092"/>
        <dbReference type="Rhea" id="RHEA-COMP:14737"/>
        <dbReference type="Rhea" id="RHEA-COMP:14739"/>
        <dbReference type="ChEBI" id="CHEBI:13193"/>
        <dbReference type="ChEBI" id="CHEBI:15378"/>
        <dbReference type="ChEBI" id="CHEBI:17319"/>
        <dbReference type="ChEBI" id="CHEBI:17499"/>
        <dbReference type="ChEBI" id="CHEBI:29917"/>
        <dbReference type="ChEBI" id="CHEBI:57844"/>
        <dbReference type="ChEBI" id="CHEBI:57856"/>
        <dbReference type="ChEBI" id="CHEBI:59789"/>
        <dbReference type="ChEBI" id="CHEBI:64428"/>
        <dbReference type="ChEBI" id="CHEBI:74418"/>
        <dbReference type="ChEBI" id="CHEBI:74420"/>
        <dbReference type="EC" id="2.8.4.5"/>
    </reaction>
</comment>
<evidence type="ECO:0000256" key="4">
    <source>
        <dbReference type="ARBA" id="ARBA00022485"/>
    </source>
</evidence>
<dbReference type="STRING" id="335541.Swol_1574"/>
<organism evidence="18 19">
    <name type="scientific">Syntrophomonas wolfei subsp. wolfei (strain DSM 2245B / Goettingen)</name>
    <dbReference type="NCBI Taxonomy" id="335541"/>
    <lineage>
        <taxon>Bacteria</taxon>
        <taxon>Bacillati</taxon>
        <taxon>Bacillota</taxon>
        <taxon>Clostridia</taxon>
        <taxon>Eubacteriales</taxon>
        <taxon>Syntrophomonadaceae</taxon>
        <taxon>Syntrophomonas</taxon>
    </lineage>
</organism>
<dbReference type="InterPro" id="IPR013848">
    <property type="entry name" value="Methylthiotransferase_N"/>
</dbReference>
<dbReference type="PANTHER" id="PTHR11918">
    <property type="entry name" value="RADICAL SAM PROTEINS"/>
    <property type="match status" value="1"/>
</dbReference>
<evidence type="ECO:0000313" key="18">
    <source>
        <dbReference type="EMBL" id="ABI68877.1"/>
    </source>
</evidence>
<dbReference type="SFLD" id="SFLDG01082">
    <property type="entry name" value="B12-binding_domain_containing"/>
    <property type="match status" value="1"/>
</dbReference>
<dbReference type="InterPro" id="IPR038135">
    <property type="entry name" value="Methylthiotransferase_N_sf"/>
</dbReference>
<dbReference type="GO" id="GO:0051539">
    <property type="term" value="F:4 iron, 4 sulfur cluster binding"/>
    <property type="evidence" value="ECO:0007669"/>
    <property type="project" value="UniProtKB-KW"/>
</dbReference>
<dbReference type="EC" id="2.8.4.5" evidence="3"/>
<accession>Q0AWM7</accession>
<evidence type="ECO:0000256" key="12">
    <source>
        <dbReference type="ARBA" id="ARBA00031213"/>
    </source>
</evidence>
<dbReference type="AlphaFoldDB" id="Q0AWM7"/>
<dbReference type="InterPro" id="IPR058240">
    <property type="entry name" value="rSAM_sf"/>
</dbReference>
<dbReference type="InterPro" id="IPR006467">
    <property type="entry name" value="MiaB-like_bact"/>
</dbReference>
<keyword evidence="19" id="KW-1185">Reference proteome</keyword>
<keyword evidence="7" id="KW-0949">S-adenosyl-L-methionine</keyword>
<dbReference type="NCBIfam" id="TIGR00089">
    <property type="entry name" value="MiaB/RimO family radical SAM methylthiotransferase"/>
    <property type="match status" value="1"/>
</dbReference>
<evidence type="ECO:0000259" key="17">
    <source>
        <dbReference type="PROSITE" id="PS51918"/>
    </source>
</evidence>
<dbReference type="PROSITE" id="PS51918">
    <property type="entry name" value="RADICAL_SAM"/>
    <property type="match status" value="1"/>
</dbReference>
<evidence type="ECO:0000313" key="19">
    <source>
        <dbReference type="Proteomes" id="UP000001968"/>
    </source>
</evidence>
<dbReference type="EMBL" id="CP000448">
    <property type="protein sequence ID" value="ABI68877.1"/>
    <property type="molecule type" value="Genomic_DNA"/>
</dbReference>
<dbReference type="InterPro" id="IPR020612">
    <property type="entry name" value="Methylthiotransferase_CS"/>
</dbReference>
<evidence type="ECO:0000256" key="2">
    <source>
        <dbReference type="ARBA" id="ARBA00002399"/>
    </source>
</evidence>
<dbReference type="InterPro" id="IPR023404">
    <property type="entry name" value="rSAM_horseshoe"/>
</dbReference>
<dbReference type="Pfam" id="PF00919">
    <property type="entry name" value="UPF0004"/>
    <property type="match status" value="1"/>
</dbReference>
<keyword evidence="6" id="KW-0808">Transferase</keyword>
<keyword evidence="5" id="KW-0963">Cytoplasm</keyword>
<dbReference type="NCBIfam" id="TIGR01579">
    <property type="entry name" value="MiaB-like-C"/>
    <property type="match status" value="1"/>
</dbReference>
<comment type="similarity">
    <text evidence="14">Belongs to the methylthiotransferase family. MtaB subfamily.</text>
</comment>
<evidence type="ECO:0000256" key="8">
    <source>
        <dbReference type="ARBA" id="ARBA00022694"/>
    </source>
</evidence>